<accession>A0A9P7MKK8</accession>
<comment type="caution">
    <text evidence="2">The sequence shown here is derived from an EMBL/GenBank/DDBJ whole genome shotgun (WGS) entry which is preliminary data.</text>
</comment>
<feature type="compositionally biased region" description="Low complexity" evidence="1">
    <location>
        <begin position="18"/>
        <end position="33"/>
    </location>
</feature>
<feature type="non-terminal residue" evidence="2">
    <location>
        <position position="1"/>
    </location>
</feature>
<feature type="compositionally biased region" description="Basic and acidic residues" evidence="1">
    <location>
        <begin position="1"/>
        <end position="14"/>
    </location>
</feature>
<name>A0A9P7MKK8_9HYPO</name>
<protein>
    <submittedName>
        <fullName evidence="2">Uncharacterized protein</fullName>
    </submittedName>
</protein>
<evidence type="ECO:0000256" key="1">
    <source>
        <dbReference type="SAM" id="MobiDB-lite"/>
    </source>
</evidence>
<proteinExistence type="predicted"/>
<gene>
    <name evidence="2" type="ORF">E4U56_006039</name>
</gene>
<sequence>IREFLRDSSSRDPLADLTSANASQASTPATTSTRGARDVTDSFATTPEFPVEGDEQSTTTQPSPKEKEKQFKYWGWGKQKAGPREQSERQCMLM</sequence>
<dbReference type="Proteomes" id="UP000784919">
    <property type="component" value="Unassembled WGS sequence"/>
</dbReference>
<feature type="region of interest" description="Disordered" evidence="1">
    <location>
        <begin position="1"/>
        <end position="94"/>
    </location>
</feature>
<evidence type="ECO:0000313" key="2">
    <source>
        <dbReference type="EMBL" id="KAG5957701.1"/>
    </source>
</evidence>
<dbReference type="AlphaFoldDB" id="A0A9P7MKK8"/>
<organism evidence="2 3">
    <name type="scientific">Claviceps arundinis</name>
    <dbReference type="NCBI Taxonomy" id="1623583"/>
    <lineage>
        <taxon>Eukaryota</taxon>
        <taxon>Fungi</taxon>
        <taxon>Dikarya</taxon>
        <taxon>Ascomycota</taxon>
        <taxon>Pezizomycotina</taxon>
        <taxon>Sordariomycetes</taxon>
        <taxon>Hypocreomycetidae</taxon>
        <taxon>Hypocreales</taxon>
        <taxon>Clavicipitaceae</taxon>
        <taxon>Claviceps</taxon>
    </lineage>
</organism>
<dbReference type="EMBL" id="SRPS01000462">
    <property type="protein sequence ID" value="KAG5957701.1"/>
    <property type="molecule type" value="Genomic_DNA"/>
</dbReference>
<reference evidence="2" key="1">
    <citation type="journal article" date="2020" name="bioRxiv">
        <title>Whole genome comparisons of ergot fungi reveals the divergence and evolution of species within the genus Claviceps are the result of varying mechanisms driving genome evolution and host range expansion.</title>
        <authorList>
            <person name="Wyka S.A."/>
            <person name="Mondo S.J."/>
            <person name="Liu M."/>
            <person name="Dettman J."/>
            <person name="Nalam V."/>
            <person name="Broders K.D."/>
        </authorList>
    </citation>
    <scope>NUCLEOTIDE SEQUENCE</scope>
    <source>
        <strain evidence="2">CCC 1102</strain>
    </source>
</reference>
<evidence type="ECO:0000313" key="3">
    <source>
        <dbReference type="Proteomes" id="UP000784919"/>
    </source>
</evidence>